<dbReference type="PANTHER" id="PTHR42643:SF30">
    <property type="entry name" value="IONOTROPIC RECEPTOR 40A-RELATED"/>
    <property type="match status" value="1"/>
</dbReference>
<keyword evidence="12" id="KW-0407">Ion channel</keyword>
<dbReference type="Gene3D" id="3.40.190.10">
    <property type="entry name" value="Periplasmic binding protein-like II"/>
    <property type="match status" value="1"/>
</dbReference>
<dbReference type="PANTHER" id="PTHR42643">
    <property type="entry name" value="IONOTROPIC RECEPTOR 20A-RELATED"/>
    <property type="match status" value="1"/>
</dbReference>
<evidence type="ECO:0000256" key="6">
    <source>
        <dbReference type="ARBA" id="ARBA00022989"/>
    </source>
</evidence>
<name>A0A3R7PUU7_PENVA</name>
<keyword evidence="9" id="KW-0675">Receptor</keyword>
<evidence type="ECO:0000256" key="7">
    <source>
        <dbReference type="ARBA" id="ARBA00023065"/>
    </source>
</evidence>
<evidence type="ECO:0000313" key="17">
    <source>
        <dbReference type="EMBL" id="ROT83246.1"/>
    </source>
</evidence>
<feature type="domain" description="Ionotropic glutamate receptor L-glutamate and glycine-binding" evidence="16">
    <location>
        <begin position="235"/>
        <end position="297"/>
    </location>
</feature>
<evidence type="ECO:0000256" key="14">
    <source>
        <dbReference type="SAM" id="SignalP"/>
    </source>
</evidence>
<evidence type="ECO:0000256" key="10">
    <source>
        <dbReference type="ARBA" id="ARBA00023180"/>
    </source>
</evidence>
<reference evidence="17 18" key="2">
    <citation type="submission" date="2019-01" db="EMBL/GenBank/DDBJ databases">
        <title>The decoding of complex shrimp genome reveals the adaptation for benthos swimmer, frequently molting mechanism and breeding impact on genome.</title>
        <authorList>
            <person name="Sun Y."/>
            <person name="Gao Y."/>
            <person name="Yu Y."/>
        </authorList>
    </citation>
    <scope>NUCLEOTIDE SEQUENCE [LARGE SCALE GENOMIC DNA]</scope>
    <source>
        <tissue evidence="17">Muscle</tissue>
    </source>
</reference>
<evidence type="ECO:0000256" key="13">
    <source>
        <dbReference type="SAM" id="Phobius"/>
    </source>
</evidence>
<dbReference type="Proteomes" id="UP000283509">
    <property type="component" value="Unassembled WGS sequence"/>
</dbReference>
<evidence type="ECO:0000256" key="12">
    <source>
        <dbReference type="ARBA" id="ARBA00023303"/>
    </source>
</evidence>
<feature type="transmembrane region" description="Helical" evidence="13">
    <location>
        <begin position="618"/>
        <end position="636"/>
    </location>
</feature>
<feature type="signal peptide" evidence="14">
    <location>
        <begin position="1"/>
        <end position="23"/>
    </location>
</feature>
<comment type="similarity">
    <text evidence="2">Belongs to the glutamate-gated ion channel (TC 1.A.10.1) family.</text>
</comment>
<feature type="transmembrane region" description="Helical" evidence="13">
    <location>
        <begin position="415"/>
        <end position="441"/>
    </location>
</feature>
<evidence type="ECO:0000256" key="1">
    <source>
        <dbReference type="ARBA" id="ARBA00004651"/>
    </source>
</evidence>
<evidence type="ECO:0000256" key="4">
    <source>
        <dbReference type="ARBA" id="ARBA00022475"/>
    </source>
</evidence>
<sequence length="665" mass="74345">MFIAWNYVFLAIYVSVLVPGGQATNAMDLPLSEGNGPGHQKVTRYKEEVTAAVTQNTSLSAMRSGVRGIASSMRASHRRGGDMAVLKYQGSIAPLEKELKSFFHRENLRNVIVMCSAPNTVDVFRQVFKRKMESPTIYWWLILEDDVTQEVLDNMREGTQISVALKMDEAKYKLMRSFVNKDDQLKLQTVGSWWWTPSEGSQHFLKEPIYKDLMDVYSDFGGRLMKSSVVDNWPFFRVMKDKASGEIVSDAGIDFHLLNTIAAKLNFTYRLLLAKDGQWGGVLPDGSITGMIGMVARHEVHFAINEITITGPREVVVDFTLPYFLESTTIVSPAPAEKNRAFAVFSPFTAEVWGLLSLATLLVGPILWLISVAKEELVLKGIWRADSLSNYSFNMYRSMVVQGNKAEMEQWSHRFVLFTWFFFCFVVYALYAGTLTAVLAVPTFEKPIDSLWDLLGAIENDGYKATVVYQTSNEFFQGNRPFKTTMLLQEATSGIYKQIWDVFDPSVGYVYTWDEGVEKVLTGKFAYMNAQLGAEIRAIKRGIHNYHFAKNTFYPQGYAMALPSGSPYKGKLEKLLVQLASAGLVDKWTRDEVAKVAGAGGGEASKGPGAITLVHLQAAFFLLAIGYSTAGGVLLVERLAMFFCGRKEFHSSFAGKPILVKEIGY</sequence>
<keyword evidence="14" id="KW-0732">Signal</keyword>
<reference evidence="17 18" key="1">
    <citation type="submission" date="2018-04" db="EMBL/GenBank/DDBJ databases">
        <authorList>
            <person name="Zhang X."/>
            <person name="Yuan J."/>
            <person name="Li F."/>
            <person name="Xiang J."/>
        </authorList>
    </citation>
    <scope>NUCLEOTIDE SEQUENCE [LARGE SCALE GENOMIC DNA]</scope>
    <source>
        <tissue evidence="17">Muscle</tissue>
    </source>
</reference>
<gene>
    <name evidence="17" type="ORF">C7M84_023582</name>
</gene>
<dbReference type="GO" id="GO:0005886">
    <property type="term" value="C:plasma membrane"/>
    <property type="evidence" value="ECO:0007669"/>
    <property type="project" value="UniProtKB-SubCell"/>
</dbReference>
<evidence type="ECO:0000256" key="11">
    <source>
        <dbReference type="ARBA" id="ARBA00023286"/>
    </source>
</evidence>
<dbReference type="GO" id="GO:0015276">
    <property type="term" value="F:ligand-gated monoatomic ion channel activity"/>
    <property type="evidence" value="ECO:0007669"/>
    <property type="project" value="InterPro"/>
</dbReference>
<keyword evidence="3" id="KW-0813">Transport</keyword>
<evidence type="ECO:0008006" key="19">
    <source>
        <dbReference type="Google" id="ProtNLM"/>
    </source>
</evidence>
<dbReference type="STRING" id="6689.A0A3R7PUU7"/>
<evidence type="ECO:0000256" key="8">
    <source>
        <dbReference type="ARBA" id="ARBA00023136"/>
    </source>
</evidence>
<keyword evidence="11" id="KW-1071">Ligand-gated ion channel</keyword>
<comment type="subcellular location">
    <subcellularLocation>
        <location evidence="1">Cell membrane</location>
        <topology evidence="1">Multi-pass membrane protein</topology>
    </subcellularLocation>
</comment>
<dbReference type="SMART" id="SM00079">
    <property type="entry name" value="PBPe"/>
    <property type="match status" value="1"/>
</dbReference>
<dbReference type="EMBL" id="QCYY01000712">
    <property type="protein sequence ID" value="ROT83246.1"/>
    <property type="molecule type" value="Genomic_DNA"/>
</dbReference>
<dbReference type="InterPro" id="IPR052192">
    <property type="entry name" value="Insect_Ionotropic_Sensory_Rcpt"/>
</dbReference>
<evidence type="ECO:0000259" key="16">
    <source>
        <dbReference type="SMART" id="SM00918"/>
    </source>
</evidence>
<dbReference type="SMART" id="SM00918">
    <property type="entry name" value="Lig_chan-Glu_bd"/>
    <property type="match status" value="1"/>
</dbReference>
<comment type="caution">
    <text evidence="17">The sequence shown here is derived from an EMBL/GenBank/DDBJ whole genome shotgun (WGS) entry which is preliminary data.</text>
</comment>
<evidence type="ECO:0000256" key="9">
    <source>
        <dbReference type="ARBA" id="ARBA00023170"/>
    </source>
</evidence>
<organism evidence="17 18">
    <name type="scientific">Penaeus vannamei</name>
    <name type="common">Whiteleg shrimp</name>
    <name type="synonym">Litopenaeus vannamei</name>
    <dbReference type="NCBI Taxonomy" id="6689"/>
    <lineage>
        <taxon>Eukaryota</taxon>
        <taxon>Metazoa</taxon>
        <taxon>Ecdysozoa</taxon>
        <taxon>Arthropoda</taxon>
        <taxon>Crustacea</taxon>
        <taxon>Multicrustacea</taxon>
        <taxon>Malacostraca</taxon>
        <taxon>Eumalacostraca</taxon>
        <taxon>Eucarida</taxon>
        <taxon>Decapoda</taxon>
        <taxon>Dendrobranchiata</taxon>
        <taxon>Penaeoidea</taxon>
        <taxon>Penaeidae</taxon>
        <taxon>Penaeus</taxon>
    </lineage>
</organism>
<dbReference type="Gene3D" id="1.10.287.70">
    <property type="match status" value="1"/>
</dbReference>
<evidence type="ECO:0000259" key="15">
    <source>
        <dbReference type="SMART" id="SM00079"/>
    </source>
</evidence>
<dbReference type="GO" id="GO:0050906">
    <property type="term" value="P:detection of stimulus involved in sensory perception"/>
    <property type="evidence" value="ECO:0007669"/>
    <property type="project" value="UniProtKB-ARBA"/>
</dbReference>
<evidence type="ECO:0000256" key="5">
    <source>
        <dbReference type="ARBA" id="ARBA00022692"/>
    </source>
</evidence>
<keyword evidence="4" id="KW-1003">Cell membrane</keyword>
<dbReference type="Pfam" id="PF00060">
    <property type="entry name" value="Lig_chan"/>
    <property type="match status" value="1"/>
</dbReference>
<feature type="domain" description="Ionotropic glutamate receptor C-terminal" evidence="15">
    <location>
        <begin position="226"/>
        <end position="591"/>
    </location>
</feature>
<dbReference type="OrthoDB" id="6348242at2759"/>
<dbReference type="AlphaFoldDB" id="A0A3R7PUU7"/>
<evidence type="ECO:0000313" key="18">
    <source>
        <dbReference type="Proteomes" id="UP000283509"/>
    </source>
</evidence>
<feature type="transmembrane region" description="Helical" evidence="13">
    <location>
        <begin position="352"/>
        <end position="370"/>
    </location>
</feature>
<proteinExistence type="inferred from homology"/>
<dbReference type="Pfam" id="PF10613">
    <property type="entry name" value="Lig_chan-Glu_bd"/>
    <property type="match status" value="1"/>
</dbReference>
<evidence type="ECO:0000256" key="2">
    <source>
        <dbReference type="ARBA" id="ARBA00008685"/>
    </source>
</evidence>
<keyword evidence="10" id="KW-0325">Glycoprotein</keyword>
<dbReference type="SUPFAM" id="SSF53850">
    <property type="entry name" value="Periplasmic binding protein-like II"/>
    <property type="match status" value="1"/>
</dbReference>
<evidence type="ECO:0000256" key="3">
    <source>
        <dbReference type="ARBA" id="ARBA00022448"/>
    </source>
</evidence>
<dbReference type="InterPro" id="IPR019594">
    <property type="entry name" value="Glu/Gly-bd"/>
</dbReference>
<keyword evidence="5 13" id="KW-0812">Transmembrane</keyword>
<feature type="chain" id="PRO_5018532070" description="Variant Ionotropic Glutamate Receptor" evidence="14">
    <location>
        <begin position="24"/>
        <end position="665"/>
    </location>
</feature>
<accession>A0A3R7PUU7</accession>
<keyword evidence="18" id="KW-1185">Reference proteome</keyword>
<protein>
    <recommendedName>
        <fullName evidence="19">Variant Ionotropic Glutamate Receptor</fullName>
    </recommendedName>
</protein>
<keyword evidence="7" id="KW-0406">Ion transport</keyword>
<keyword evidence="6 13" id="KW-1133">Transmembrane helix</keyword>
<dbReference type="InterPro" id="IPR001320">
    <property type="entry name" value="Iontro_rcpt_C"/>
</dbReference>
<keyword evidence="8 13" id="KW-0472">Membrane</keyword>